<comment type="caution">
    <text evidence="1">The sequence shown here is derived from an EMBL/GenBank/DDBJ whole genome shotgun (WGS) entry which is preliminary data.</text>
</comment>
<protein>
    <submittedName>
        <fullName evidence="1">Uncharacterized protein</fullName>
    </submittedName>
</protein>
<dbReference type="Proteomes" id="UP000696280">
    <property type="component" value="Unassembled WGS sequence"/>
</dbReference>
<accession>A0A9N9PN54</accession>
<keyword evidence="2" id="KW-1185">Reference proteome</keyword>
<reference evidence="1" key="1">
    <citation type="submission" date="2021-07" db="EMBL/GenBank/DDBJ databases">
        <authorList>
            <person name="Durling M."/>
        </authorList>
    </citation>
    <scope>NUCLEOTIDE SEQUENCE</scope>
</reference>
<evidence type="ECO:0000313" key="1">
    <source>
        <dbReference type="EMBL" id="CAG8949388.1"/>
    </source>
</evidence>
<name>A0A9N9PN54_9HELO</name>
<dbReference type="EMBL" id="CAJVRL010000002">
    <property type="protein sequence ID" value="CAG8949388.1"/>
    <property type="molecule type" value="Genomic_DNA"/>
</dbReference>
<gene>
    <name evidence="1" type="ORF">HYFRA_00005016</name>
</gene>
<proteinExistence type="predicted"/>
<evidence type="ECO:0000313" key="2">
    <source>
        <dbReference type="Proteomes" id="UP000696280"/>
    </source>
</evidence>
<sequence length="141" mass="16096">MSRDSLVRYAQWTCALVSQVCSSSMVEDLVPTHFQRIYLIDGFTFASLCNLSNGSRSLVTTFWTLAFWTLSLLRKIFFKQSTDCFFLSFKSHDISVIFPDQSYLSLSSLVLYPHRGLPFVLVGYSMERGDSRIVVFHGGRP</sequence>
<organism evidence="1 2">
    <name type="scientific">Hymenoscyphus fraxineus</name>
    <dbReference type="NCBI Taxonomy" id="746836"/>
    <lineage>
        <taxon>Eukaryota</taxon>
        <taxon>Fungi</taxon>
        <taxon>Dikarya</taxon>
        <taxon>Ascomycota</taxon>
        <taxon>Pezizomycotina</taxon>
        <taxon>Leotiomycetes</taxon>
        <taxon>Helotiales</taxon>
        <taxon>Helotiaceae</taxon>
        <taxon>Hymenoscyphus</taxon>
    </lineage>
</organism>
<dbReference type="AlphaFoldDB" id="A0A9N9PN54"/>